<keyword evidence="2" id="KW-0812">Transmembrane</keyword>
<reference evidence="4" key="1">
    <citation type="submission" date="2015-04" db="EMBL/GenBank/DDBJ databases">
        <authorList>
            <person name="Syromyatnikov M.Y."/>
            <person name="Popov V.N."/>
        </authorList>
    </citation>
    <scope>NUCLEOTIDE SEQUENCE</scope>
    <source>
        <strain evidence="4">MO-1</strain>
    </source>
</reference>
<dbReference type="SUPFAM" id="SSF54427">
    <property type="entry name" value="NTF2-like"/>
    <property type="match status" value="1"/>
</dbReference>
<dbReference type="AlphaFoldDB" id="A0A1S7LLZ1"/>
<proteinExistence type="predicted"/>
<feature type="transmembrane region" description="Helical" evidence="2">
    <location>
        <begin position="110"/>
        <end position="128"/>
    </location>
</feature>
<feature type="region of interest" description="Disordered" evidence="1">
    <location>
        <begin position="39"/>
        <end position="81"/>
    </location>
</feature>
<accession>A0A1S7LLZ1</accession>
<dbReference type="Pfam" id="PF04280">
    <property type="entry name" value="Tim44"/>
    <property type="match status" value="1"/>
</dbReference>
<dbReference type="InterPro" id="IPR007379">
    <property type="entry name" value="Tim44-like_dom"/>
</dbReference>
<name>A0A1S7LLZ1_MAGMO</name>
<keyword evidence="2" id="KW-0472">Membrane</keyword>
<dbReference type="InterPro" id="IPR032710">
    <property type="entry name" value="NTF2-like_dom_sf"/>
</dbReference>
<evidence type="ECO:0000256" key="1">
    <source>
        <dbReference type="SAM" id="MobiDB-lite"/>
    </source>
</evidence>
<feature type="region of interest" description="Disordered" evidence="1">
    <location>
        <begin position="138"/>
        <end position="170"/>
    </location>
</feature>
<feature type="domain" description="Tim44-like" evidence="3">
    <location>
        <begin position="178"/>
        <end position="324"/>
    </location>
</feature>
<gene>
    <name evidence="4" type="ORF">MAGMO_2991</name>
</gene>
<dbReference type="SMART" id="SM00978">
    <property type="entry name" value="Tim44"/>
    <property type="match status" value="1"/>
</dbReference>
<evidence type="ECO:0000259" key="3">
    <source>
        <dbReference type="SMART" id="SM00978"/>
    </source>
</evidence>
<sequence>MNRRKSFALIGIALMAFFATLTVLPNEADARMGRKSSFGSFGKSMKSTPRKSTKRFSGGSAQRSNAQQQNAKAADGQKGSGMRSALMGGAMGLMLGGLMGAMMAGGGLGGLLMLLLVGGGIFLLMRFLKSRKQGAAVGQGAGMGRQEAMSRPTPSQPAPSQPAPPQATSMADVTANNLTATLAAINQQDPAFNQDDFIQGAKACYTIMQGSWSNYDKAKLEPLLTEAMLHDVDTHVSNLSADGEVNVIEQIQFNNAELIEGWQEMGQDYLTVRFDVSLVEYVKNTAGDIIDGDAESPQQVSDDWTFVRASNSKDPNWKLTAIQQS</sequence>
<dbReference type="PANTHER" id="PTHR41542">
    <property type="entry name" value="BLL5807 PROTEIN"/>
    <property type="match status" value="1"/>
</dbReference>
<feature type="compositionally biased region" description="Pro residues" evidence="1">
    <location>
        <begin position="154"/>
        <end position="165"/>
    </location>
</feature>
<dbReference type="EMBL" id="LO017727">
    <property type="protein sequence ID" value="CRH07137.1"/>
    <property type="molecule type" value="Genomic_DNA"/>
</dbReference>
<dbReference type="PANTHER" id="PTHR41542:SF1">
    <property type="entry name" value="BLL5807 PROTEIN"/>
    <property type="match status" value="1"/>
</dbReference>
<dbReference type="NCBIfam" id="NF033779">
    <property type="entry name" value="Tim44_TimA_adap"/>
    <property type="match status" value="1"/>
</dbReference>
<feature type="transmembrane region" description="Helical" evidence="2">
    <location>
        <begin position="6"/>
        <end position="24"/>
    </location>
</feature>
<feature type="compositionally biased region" description="Low complexity" evidence="1">
    <location>
        <begin position="58"/>
        <end position="77"/>
    </location>
</feature>
<keyword evidence="2" id="KW-1133">Transmembrane helix</keyword>
<dbReference type="Gene3D" id="3.10.450.240">
    <property type="match status" value="1"/>
</dbReference>
<protein>
    <recommendedName>
        <fullName evidence="3">Tim44-like domain-containing protein</fullName>
    </recommendedName>
</protein>
<organism evidence="4">
    <name type="scientific">Magnetococcus massalia (strain MO-1)</name>
    <dbReference type="NCBI Taxonomy" id="451514"/>
    <lineage>
        <taxon>Bacteria</taxon>
        <taxon>Pseudomonadati</taxon>
        <taxon>Pseudomonadota</taxon>
        <taxon>Magnetococcia</taxon>
        <taxon>Magnetococcales</taxon>
        <taxon>Magnetococcaceae</taxon>
        <taxon>Magnetococcus</taxon>
    </lineage>
</organism>
<evidence type="ECO:0000313" key="4">
    <source>
        <dbReference type="EMBL" id="CRH07137.1"/>
    </source>
</evidence>
<evidence type="ECO:0000256" key="2">
    <source>
        <dbReference type="SAM" id="Phobius"/>
    </source>
</evidence>